<feature type="region of interest" description="Disordered" evidence="3">
    <location>
        <begin position="21"/>
        <end position="41"/>
    </location>
</feature>
<accession>A0A1M6MTV6</accession>
<dbReference type="PANTHER" id="PTHR32089">
    <property type="entry name" value="METHYL-ACCEPTING CHEMOTAXIS PROTEIN MCPB"/>
    <property type="match status" value="1"/>
</dbReference>
<dbReference type="Proteomes" id="UP000184529">
    <property type="component" value="Unassembled WGS sequence"/>
</dbReference>
<evidence type="ECO:0000259" key="4">
    <source>
        <dbReference type="PROSITE" id="PS50111"/>
    </source>
</evidence>
<name>A0A1M6MTV6_9FIRM</name>
<dbReference type="SMART" id="SM00283">
    <property type="entry name" value="MA"/>
    <property type="match status" value="1"/>
</dbReference>
<evidence type="ECO:0000313" key="6">
    <source>
        <dbReference type="Proteomes" id="UP000184529"/>
    </source>
</evidence>
<evidence type="ECO:0000256" key="3">
    <source>
        <dbReference type="SAM" id="MobiDB-lite"/>
    </source>
</evidence>
<dbReference type="SUPFAM" id="SSF58104">
    <property type="entry name" value="Methyl-accepting chemotaxis protein (MCP) signaling domain"/>
    <property type="match status" value="1"/>
</dbReference>
<dbReference type="PROSITE" id="PS50111">
    <property type="entry name" value="CHEMOTAXIS_TRANSDUC_2"/>
    <property type="match status" value="1"/>
</dbReference>
<keyword evidence="6" id="KW-1185">Reference proteome</keyword>
<dbReference type="Pfam" id="PF00015">
    <property type="entry name" value="MCPsignal"/>
    <property type="match status" value="1"/>
</dbReference>
<protein>
    <submittedName>
        <fullName evidence="5">Methyl-accepting chemotaxis protein (MCP) signalling domain-containing protein</fullName>
    </submittedName>
</protein>
<organism evidence="5 6">
    <name type="scientific">Desulfofundulus thermosubterraneus DSM 16057</name>
    <dbReference type="NCBI Taxonomy" id="1121432"/>
    <lineage>
        <taxon>Bacteria</taxon>
        <taxon>Bacillati</taxon>
        <taxon>Bacillota</taxon>
        <taxon>Clostridia</taxon>
        <taxon>Eubacteriales</taxon>
        <taxon>Peptococcaceae</taxon>
        <taxon>Desulfofundulus</taxon>
    </lineage>
</organism>
<dbReference type="STRING" id="1121432.SAMN02745219_03527"/>
<keyword evidence="1 2" id="KW-0807">Transducer</keyword>
<dbReference type="GO" id="GO:0007165">
    <property type="term" value="P:signal transduction"/>
    <property type="evidence" value="ECO:0007669"/>
    <property type="project" value="UniProtKB-KW"/>
</dbReference>
<reference evidence="6" key="1">
    <citation type="submission" date="2016-11" db="EMBL/GenBank/DDBJ databases">
        <authorList>
            <person name="Varghese N."/>
            <person name="Submissions S."/>
        </authorList>
    </citation>
    <scope>NUCLEOTIDE SEQUENCE [LARGE SCALE GENOMIC DNA]</scope>
    <source>
        <strain evidence="6">DSM 16057</strain>
    </source>
</reference>
<dbReference type="Gene3D" id="1.10.287.950">
    <property type="entry name" value="Methyl-accepting chemotaxis protein"/>
    <property type="match status" value="1"/>
</dbReference>
<dbReference type="EMBL" id="FQZM01000084">
    <property type="protein sequence ID" value="SHJ86836.1"/>
    <property type="molecule type" value="Genomic_DNA"/>
</dbReference>
<evidence type="ECO:0000256" key="2">
    <source>
        <dbReference type="PROSITE-ProRule" id="PRU00284"/>
    </source>
</evidence>
<feature type="domain" description="Methyl-accepting transducer" evidence="4">
    <location>
        <begin position="152"/>
        <end position="317"/>
    </location>
</feature>
<evidence type="ECO:0000313" key="5">
    <source>
        <dbReference type="EMBL" id="SHJ86836.1"/>
    </source>
</evidence>
<gene>
    <name evidence="5" type="ORF">SAMN02745219_03527</name>
</gene>
<dbReference type="InterPro" id="IPR004089">
    <property type="entry name" value="MCPsignal_dom"/>
</dbReference>
<dbReference type="PANTHER" id="PTHR32089:SF112">
    <property type="entry name" value="LYSOZYME-LIKE PROTEIN-RELATED"/>
    <property type="match status" value="1"/>
</dbReference>
<proteinExistence type="predicted"/>
<evidence type="ECO:0000256" key="1">
    <source>
        <dbReference type="ARBA" id="ARBA00023224"/>
    </source>
</evidence>
<dbReference type="GO" id="GO:0016020">
    <property type="term" value="C:membrane"/>
    <property type="evidence" value="ECO:0007669"/>
    <property type="project" value="InterPro"/>
</dbReference>
<sequence>MILPGFKSKIACQKKIASAPAVIPEESPPGPQETRTVDRPEQTERDLLNCALDLAPFIKGLLGEEAGIYLSDLERYIYCDPGRVGLSLKAGDIVKEGSVTALALRTGQRQARRVGKEVYGIPYIGISYPITDAKTGKIVGTLGMTTPITRQENLIALSEEMDNQINTIAMATSNLSATSEELAATTENLNNNAQKIRNEIKKTDGIVALIEEIAEQTHLLGLNAAIEAARVGDAGRGFNVVAGEIRKLSQDTQRSVKEIMQTLHDVQQSIIDLTNSIEQMSAAAQQQAASSQEINASVNELAAVAGQLKKLADELVV</sequence>
<dbReference type="OrthoDB" id="3192at2"/>
<dbReference type="RefSeq" id="WP_084062695.1">
    <property type="nucleotide sequence ID" value="NZ_FQZM01000084.1"/>
</dbReference>
<dbReference type="AlphaFoldDB" id="A0A1M6MTV6"/>